<accession>A0ACC2WMW1</accession>
<dbReference type="EMBL" id="JASBWS010000015">
    <property type="protein sequence ID" value="KAJ9112426.1"/>
    <property type="molecule type" value="Genomic_DNA"/>
</dbReference>
<evidence type="ECO:0000313" key="1">
    <source>
        <dbReference type="EMBL" id="KAJ9112426.1"/>
    </source>
</evidence>
<sequence>MNVYGLEFWKRENDKTHSPGEYGFTARQLGCLEEIEDMIGAFGEDVEPQEHQRLRNTVCRFMATALAGLRSEYGIDAYSNYKHKYKQIASELRAEKVTELHTLWEETLESLTCSHQATIDEMMAPIDGRSVETTATDAAIPLSPALSGYSSDREWVKLSGKQRNSLSKNL</sequence>
<proteinExistence type="predicted"/>
<protein>
    <submittedName>
        <fullName evidence="1">Uncharacterized protein</fullName>
    </submittedName>
</protein>
<name>A0ACC2WMW1_9TREE</name>
<gene>
    <name evidence="1" type="ORF">QFC20_002214</name>
</gene>
<organism evidence="1 2">
    <name type="scientific">Naganishia adeliensis</name>
    <dbReference type="NCBI Taxonomy" id="92952"/>
    <lineage>
        <taxon>Eukaryota</taxon>
        <taxon>Fungi</taxon>
        <taxon>Dikarya</taxon>
        <taxon>Basidiomycota</taxon>
        <taxon>Agaricomycotina</taxon>
        <taxon>Tremellomycetes</taxon>
        <taxon>Filobasidiales</taxon>
        <taxon>Filobasidiaceae</taxon>
        <taxon>Naganishia</taxon>
    </lineage>
</organism>
<evidence type="ECO:0000313" key="2">
    <source>
        <dbReference type="Proteomes" id="UP001230649"/>
    </source>
</evidence>
<keyword evidence="2" id="KW-1185">Reference proteome</keyword>
<dbReference type="Proteomes" id="UP001230649">
    <property type="component" value="Unassembled WGS sequence"/>
</dbReference>
<reference evidence="1" key="1">
    <citation type="submission" date="2023-04" db="EMBL/GenBank/DDBJ databases">
        <title>Draft Genome sequencing of Naganishia species isolated from polar environments using Oxford Nanopore Technology.</title>
        <authorList>
            <person name="Leo P."/>
            <person name="Venkateswaran K."/>
        </authorList>
    </citation>
    <scope>NUCLEOTIDE SEQUENCE</scope>
    <source>
        <strain evidence="1">MNA-CCFEE 5262</strain>
    </source>
</reference>
<comment type="caution">
    <text evidence="1">The sequence shown here is derived from an EMBL/GenBank/DDBJ whole genome shotgun (WGS) entry which is preliminary data.</text>
</comment>